<name>A0ABQ3EPS9_9ACTN</name>
<comment type="caution">
    <text evidence="1">The sequence shown here is derived from an EMBL/GenBank/DDBJ whole genome shotgun (WGS) entry which is preliminary data.</text>
</comment>
<accession>A0ABQ3EPS9</accession>
<gene>
    <name evidence="1" type="ORF">GCM10010347_20140</name>
</gene>
<evidence type="ECO:0000313" key="2">
    <source>
        <dbReference type="Proteomes" id="UP000642673"/>
    </source>
</evidence>
<sequence>MTGVTPGTATGRVRRADGRRRIAPVDGFFALSGGRCSTTLADHVSTRRAPPVVASVPVGHPVHPHRRARPFGRPRVIGNQDVALGALVDLLDRLSASGVVLVRALGEAPVDDARDPLRTEGLPYGLPVTR</sequence>
<dbReference type="EMBL" id="BMVP01000003">
    <property type="protein sequence ID" value="GHB50567.1"/>
    <property type="molecule type" value="Genomic_DNA"/>
</dbReference>
<reference evidence="2" key="1">
    <citation type="journal article" date="2019" name="Int. J. Syst. Evol. Microbiol.">
        <title>The Global Catalogue of Microorganisms (GCM) 10K type strain sequencing project: providing services to taxonomists for standard genome sequencing and annotation.</title>
        <authorList>
            <consortium name="The Broad Institute Genomics Platform"/>
            <consortium name="The Broad Institute Genome Sequencing Center for Infectious Disease"/>
            <person name="Wu L."/>
            <person name="Ma J."/>
        </authorList>
    </citation>
    <scope>NUCLEOTIDE SEQUENCE [LARGE SCALE GENOMIC DNA]</scope>
    <source>
        <strain evidence="2">JCM 4738</strain>
    </source>
</reference>
<organism evidence="1 2">
    <name type="scientific">Streptomyces cirratus</name>
    <dbReference type="NCBI Taxonomy" id="68187"/>
    <lineage>
        <taxon>Bacteria</taxon>
        <taxon>Bacillati</taxon>
        <taxon>Actinomycetota</taxon>
        <taxon>Actinomycetes</taxon>
        <taxon>Kitasatosporales</taxon>
        <taxon>Streptomycetaceae</taxon>
        <taxon>Streptomyces</taxon>
    </lineage>
</organism>
<evidence type="ECO:0000313" key="1">
    <source>
        <dbReference type="EMBL" id="GHB50567.1"/>
    </source>
</evidence>
<dbReference type="Proteomes" id="UP000642673">
    <property type="component" value="Unassembled WGS sequence"/>
</dbReference>
<keyword evidence="2" id="KW-1185">Reference proteome</keyword>
<protein>
    <submittedName>
        <fullName evidence="1">Uncharacterized protein</fullName>
    </submittedName>
</protein>
<proteinExistence type="predicted"/>